<gene>
    <name evidence="1" type="ORF">W822_00030</name>
</gene>
<dbReference type="eggNOG" id="ENOG5032Z5H">
    <property type="taxonomic scope" value="Bacteria"/>
</dbReference>
<dbReference type="Proteomes" id="UP000018733">
    <property type="component" value="Unassembled WGS sequence"/>
</dbReference>
<evidence type="ECO:0000313" key="1">
    <source>
        <dbReference type="EMBL" id="ETF04613.1"/>
    </source>
</evidence>
<accession>V8QYZ3</accession>
<proteinExistence type="predicted"/>
<comment type="caution">
    <text evidence="1">The sequence shown here is derived from an EMBL/GenBank/DDBJ whole genome shotgun (WGS) entry which is preliminary data.</text>
</comment>
<name>V8QYZ3_9BURK</name>
<dbReference type="PATRIC" id="fig|1424334.3.peg.6"/>
<dbReference type="EMBL" id="AYXT01000001">
    <property type="protein sequence ID" value="ETF04613.1"/>
    <property type="molecule type" value="Genomic_DNA"/>
</dbReference>
<dbReference type="Pfam" id="PF15575">
    <property type="entry name" value="Imm49"/>
    <property type="match status" value="1"/>
</dbReference>
<dbReference type="InterPro" id="IPR029074">
    <property type="entry name" value="Imm49"/>
</dbReference>
<dbReference type="OrthoDB" id="8913563at2"/>
<reference evidence="1 2" key="1">
    <citation type="journal article" date="2014" name="Genome Announc.">
        <title>Draft Genome Sequence of Advenella kashmirensis Strain W13003, a Polycyclic Aromatic Hydrocarbon-Degrading Bacterium.</title>
        <authorList>
            <person name="Wang X."/>
            <person name="Jin D."/>
            <person name="Zhou L."/>
            <person name="Wu L."/>
            <person name="An W."/>
            <person name="Zhao L."/>
        </authorList>
    </citation>
    <scope>NUCLEOTIDE SEQUENCE [LARGE SCALE GENOMIC DNA]</scope>
    <source>
        <strain evidence="1 2">W13003</strain>
    </source>
</reference>
<evidence type="ECO:0000313" key="2">
    <source>
        <dbReference type="Proteomes" id="UP000018733"/>
    </source>
</evidence>
<dbReference type="HOGENOM" id="CLU_077371_1_0_4"/>
<organism evidence="1 2">
    <name type="scientific">Advenella kashmirensis W13003</name>
    <dbReference type="NCBI Taxonomy" id="1424334"/>
    <lineage>
        <taxon>Bacteria</taxon>
        <taxon>Pseudomonadati</taxon>
        <taxon>Pseudomonadota</taxon>
        <taxon>Betaproteobacteria</taxon>
        <taxon>Burkholderiales</taxon>
        <taxon>Alcaligenaceae</taxon>
    </lineage>
</organism>
<sequence length="286" mass="33238">MSVLPKTKQASARLDHVRTYLRYQGDENTLRESIDWLLNTDLDRNRGAIITSLIGYFMSKALIEWFSSGDMNRIRNLFYNIGKLSYIGRLENWTSGSYQRYTVTNVLDCMPILVCDHSALIQWCMNTNYGFSEGKNRDKPHSYEFVVKNIFLAMRQQWDELEERSRLYIANPRPRPFSRLDIFEFDYFLGLATGDVLKMEAAISELVTPKGLRTNSSSETGFTDGLISTRGILFAKLAWRSGYEVNIDSPYIPKEWLPVQPLEHYEDEFDFMKPYTIDPTWGGTFT</sequence>
<dbReference type="STRING" id="1424334.W822_00030"/>
<keyword evidence="2" id="KW-1185">Reference proteome</keyword>
<dbReference type="RefSeq" id="WP_024003079.1">
    <property type="nucleotide sequence ID" value="NZ_KI650979.1"/>
</dbReference>
<protein>
    <submittedName>
        <fullName evidence="1">Uncharacterized protein</fullName>
    </submittedName>
</protein>
<dbReference type="AlphaFoldDB" id="V8QYZ3"/>